<sequence length="147" mass="16710">MKPWHIRPLEERDHPAAVELLALLNPEIPTPVVAERFERILDEHPHYQAFGGFAGDEMVALAGAWVATKVWCGRYLEIDNIVVSPDHRSGGYGSRMIQHLEALAKEELCEIIVLDSYTSNHASHRLYHRLGFEIFGFHFVKSVPQTP</sequence>
<evidence type="ECO:0000256" key="2">
    <source>
        <dbReference type="ARBA" id="ARBA00023315"/>
    </source>
</evidence>
<proteinExistence type="predicted"/>
<dbReference type="PROSITE" id="PS51186">
    <property type="entry name" value="GNAT"/>
    <property type="match status" value="1"/>
</dbReference>
<evidence type="ECO:0000313" key="4">
    <source>
        <dbReference type="EMBL" id="BCX50237.1"/>
    </source>
</evidence>
<evidence type="ECO:0000259" key="3">
    <source>
        <dbReference type="PROSITE" id="PS51186"/>
    </source>
</evidence>
<dbReference type="PANTHER" id="PTHR43877">
    <property type="entry name" value="AMINOALKYLPHOSPHONATE N-ACETYLTRANSFERASE-RELATED-RELATED"/>
    <property type="match status" value="1"/>
</dbReference>
<gene>
    <name evidence="4" type="ORF">HAHE_41450</name>
</gene>
<dbReference type="InterPro" id="IPR050832">
    <property type="entry name" value="Bact_Acetyltransf"/>
</dbReference>
<accession>A0ABN6HBW9</accession>
<feature type="domain" description="N-acetyltransferase" evidence="3">
    <location>
        <begin position="4"/>
        <end position="147"/>
    </location>
</feature>
<dbReference type="PANTHER" id="PTHR43877:SF2">
    <property type="entry name" value="AMINOALKYLPHOSPHONATE N-ACETYLTRANSFERASE-RELATED"/>
    <property type="match status" value="1"/>
</dbReference>
<keyword evidence="5" id="KW-1185">Reference proteome</keyword>
<keyword evidence="2" id="KW-0012">Acyltransferase</keyword>
<name>A0ABN6HBW9_9BACT</name>
<dbReference type="InterPro" id="IPR016181">
    <property type="entry name" value="Acyl_CoA_acyltransferase"/>
</dbReference>
<dbReference type="InterPro" id="IPR000182">
    <property type="entry name" value="GNAT_dom"/>
</dbReference>
<dbReference type="SUPFAM" id="SSF55729">
    <property type="entry name" value="Acyl-CoA N-acyltransferases (Nat)"/>
    <property type="match status" value="1"/>
</dbReference>
<dbReference type="CDD" id="cd04301">
    <property type="entry name" value="NAT_SF"/>
    <property type="match status" value="1"/>
</dbReference>
<evidence type="ECO:0000256" key="1">
    <source>
        <dbReference type="ARBA" id="ARBA00022679"/>
    </source>
</evidence>
<dbReference type="Pfam" id="PF00583">
    <property type="entry name" value="Acetyltransf_1"/>
    <property type="match status" value="1"/>
</dbReference>
<reference evidence="4 5" key="1">
    <citation type="submission" date="2021-06" db="EMBL/GenBank/DDBJ databases">
        <title>Complete genome of Haloferula helveola possessing various polysaccharide degrading enzymes.</title>
        <authorList>
            <person name="Takami H."/>
            <person name="Huang C."/>
            <person name="Hamasaki K."/>
        </authorList>
    </citation>
    <scope>NUCLEOTIDE SEQUENCE [LARGE SCALE GENOMIC DNA]</scope>
    <source>
        <strain evidence="4 5">CN-1</strain>
    </source>
</reference>
<organism evidence="4 5">
    <name type="scientific">Haloferula helveola</name>
    <dbReference type="NCBI Taxonomy" id="490095"/>
    <lineage>
        <taxon>Bacteria</taxon>
        <taxon>Pseudomonadati</taxon>
        <taxon>Verrucomicrobiota</taxon>
        <taxon>Verrucomicrobiia</taxon>
        <taxon>Verrucomicrobiales</taxon>
        <taxon>Verrucomicrobiaceae</taxon>
        <taxon>Haloferula</taxon>
    </lineage>
</organism>
<keyword evidence="1" id="KW-0808">Transferase</keyword>
<evidence type="ECO:0000313" key="5">
    <source>
        <dbReference type="Proteomes" id="UP001374893"/>
    </source>
</evidence>
<dbReference type="EMBL" id="AP024702">
    <property type="protein sequence ID" value="BCX50237.1"/>
    <property type="molecule type" value="Genomic_DNA"/>
</dbReference>
<protein>
    <recommendedName>
        <fullName evidence="3">N-acetyltransferase domain-containing protein</fullName>
    </recommendedName>
</protein>
<dbReference type="RefSeq" id="WP_338687202.1">
    <property type="nucleotide sequence ID" value="NZ_AP024702.1"/>
</dbReference>
<dbReference type="Proteomes" id="UP001374893">
    <property type="component" value="Chromosome"/>
</dbReference>
<dbReference type="Gene3D" id="3.40.630.30">
    <property type="match status" value="1"/>
</dbReference>